<evidence type="ECO:0000313" key="2">
    <source>
        <dbReference type="Proteomes" id="UP000595140"/>
    </source>
</evidence>
<reference evidence="1 2" key="1">
    <citation type="submission" date="2018-04" db="EMBL/GenBank/DDBJ databases">
        <authorList>
            <person name="Vogel A."/>
        </authorList>
    </citation>
    <scope>NUCLEOTIDE SEQUENCE [LARGE SCALE GENOMIC DNA]</scope>
</reference>
<dbReference type="EMBL" id="OOIL02001462">
    <property type="protein sequence ID" value="VFQ75953.1"/>
    <property type="molecule type" value="Genomic_DNA"/>
</dbReference>
<feature type="non-terminal residue" evidence="1">
    <location>
        <position position="16"/>
    </location>
</feature>
<name>A0A484LHP7_9ASTE</name>
<dbReference type="Proteomes" id="UP000595140">
    <property type="component" value="Unassembled WGS sequence"/>
</dbReference>
<keyword evidence="2" id="KW-1185">Reference proteome</keyword>
<organism evidence="1 2">
    <name type="scientific">Cuscuta campestris</name>
    <dbReference type="NCBI Taxonomy" id="132261"/>
    <lineage>
        <taxon>Eukaryota</taxon>
        <taxon>Viridiplantae</taxon>
        <taxon>Streptophyta</taxon>
        <taxon>Embryophyta</taxon>
        <taxon>Tracheophyta</taxon>
        <taxon>Spermatophyta</taxon>
        <taxon>Magnoliopsida</taxon>
        <taxon>eudicotyledons</taxon>
        <taxon>Gunneridae</taxon>
        <taxon>Pentapetalae</taxon>
        <taxon>asterids</taxon>
        <taxon>lamiids</taxon>
        <taxon>Solanales</taxon>
        <taxon>Convolvulaceae</taxon>
        <taxon>Cuscuteae</taxon>
        <taxon>Cuscuta</taxon>
        <taxon>Cuscuta subgen. Grammica</taxon>
        <taxon>Cuscuta sect. Cleistogrammica</taxon>
    </lineage>
</organism>
<dbReference type="AlphaFoldDB" id="A0A484LHP7"/>
<evidence type="ECO:0000313" key="1">
    <source>
        <dbReference type="EMBL" id="VFQ75953.1"/>
    </source>
</evidence>
<sequence length="16" mass="1674">MIGSSHVIQGRGTAIF</sequence>
<proteinExistence type="predicted"/>
<gene>
    <name evidence="1" type="ORF">CCAM_LOCUS17729</name>
</gene>
<protein>
    <submittedName>
        <fullName evidence="1">Uncharacterized protein</fullName>
    </submittedName>
</protein>
<accession>A0A484LHP7</accession>